<feature type="domain" description="SET" evidence="8">
    <location>
        <begin position="1000"/>
        <end position="1115"/>
    </location>
</feature>
<name>A0ABD1Z1H9_9MARC</name>
<feature type="region of interest" description="Disordered" evidence="7">
    <location>
        <begin position="624"/>
        <end position="643"/>
    </location>
</feature>
<evidence type="ECO:0000256" key="6">
    <source>
        <dbReference type="ARBA" id="ARBA00048568"/>
    </source>
</evidence>
<feature type="compositionally biased region" description="Polar residues" evidence="7">
    <location>
        <begin position="624"/>
        <end position="633"/>
    </location>
</feature>
<evidence type="ECO:0000259" key="8">
    <source>
        <dbReference type="PROSITE" id="PS50280"/>
    </source>
</evidence>
<feature type="domain" description="CXC" evidence="9">
    <location>
        <begin position="884"/>
        <end position="983"/>
    </location>
</feature>
<dbReference type="AlphaFoldDB" id="A0ABD1Z1H9"/>
<dbReference type="InterPro" id="IPR045318">
    <property type="entry name" value="EZH1/2-like"/>
</dbReference>
<evidence type="ECO:0000313" key="10">
    <source>
        <dbReference type="EMBL" id="KAL2641345.1"/>
    </source>
</evidence>
<dbReference type="InterPro" id="IPR046341">
    <property type="entry name" value="SET_dom_sf"/>
</dbReference>
<feature type="region of interest" description="Disordered" evidence="7">
    <location>
        <begin position="580"/>
        <end position="600"/>
    </location>
</feature>
<accession>A0ABD1Z1H9</accession>
<dbReference type="FunFam" id="2.170.270.10:FF:000001">
    <property type="entry name" value="Putative histone-lysine N-methyltransferase EZH2"/>
    <property type="match status" value="1"/>
</dbReference>
<dbReference type="CDD" id="cd10519">
    <property type="entry name" value="SET_EZH"/>
    <property type="match status" value="1"/>
</dbReference>
<dbReference type="InterPro" id="IPR041355">
    <property type="entry name" value="Pre-SET_CXC"/>
</dbReference>
<keyword evidence="4" id="KW-0805">Transcription regulation</keyword>
<dbReference type="GO" id="GO:0005634">
    <property type="term" value="C:nucleus"/>
    <property type="evidence" value="ECO:0007669"/>
    <property type="project" value="UniProtKB-ARBA"/>
</dbReference>
<evidence type="ECO:0000256" key="3">
    <source>
        <dbReference type="ARBA" id="ARBA00022691"/>
    </source>
</evidence>
<dbReference type="Pfam" id="PF00856">
    <property type="entry name" value="SET"/>
    <property type="match status" value="1"/>
</dbReference>
<feature type="compositionally biased region" description="Basic and acidic residues" evidence="7">
    <location>
        <begin position="1123"/>
        <end position="1139"/>
    </location>
</feature>
<evidence type="ECO:0008006" key="12">
    <source>
        <dbReference type="Google" id="ProtNLM"/>
    </source>
</evidence>
<proteinExistence type="predicted"/>
<dbReference type="SUPFAM" id="SSF82199">
    <property type="entry name" value="SET domain"/>
    <property type="match status" value="1"/>
</dbReference>
<comment type="caution">
    <text evidence="10">The sequence shown here is derived from an EMBL/GenBank/DDBJ whole genome shotgun (WGS) entry which is preliminary data.</text>
</comment>
<dbReference type="InterPro" id="IPR058609">
    <property type="entry name" value="HTH_CLF-like"/>
</dbReference>
<dbReference type="InterPro" id="IPR025778">
    <property type="entry name" value="Hist-Lys_N-MeTrfase_plant"/>
</dbReference>
<dbReference type="PANTHER" id="PTHR45747:SF4">
    <property type="entry name" value="HISTONE-LYSINE N-METHYLTRANSFERASE E(Z)"/>
    <property type="match status" value="1"/>
</dbReference>
<dbReference type="SMART" id="SM01114">
    <property type="entry name" value="CXC"/>
    <property type="match status" value="1"/>
</dbReference>
<feature type="region of interest" description="Disordered" evidence="7">
    <location>
        <begin position="498"/>
        <end position="525"/>
    </location>
</feature>
<dbReference type="InterPro" id="IPR026489">
    <property type="entry name" value="CXC_dom"/>
</dbReference>
<feature type="compositionally biased region" description="Basic and acidic residues" evidence="7">
    <location>
        <begin position="580"/>
        <end position="596"/>
    </location>
</feature>
<dbReference type="Gene3D" id="2.170.270.10">
    <property type="entry name" value="SET domain"/>
    <property type="match status" value="1"/>
</dbReference>
<dbReference type="GO" id="GO:0032259">
    <property type="term" value="P:methylation"/>
    <property type="evidence" value="ECO:0007669"/>
    <property type="project" value="UniProtKB-KW"/>
</dbReference>
<evidence type="ECO:0000256" key="1">
    <source>
        <dbReference type="ARBA" id="ARBA00022603"/>
    </source>
</evidence>
<evidence type="ECO:0000313" key="11">
    <source>
        <dbReference type="Proteomes" id="UP001605036"/>
    </source>
</evidence>
<feature type="region of interest" description="Disordered" evidence="7">
    <location>
        <begin position="1123"/>
        <end position="1151"/>
    </location>
</feature>
<feature type="compositionally biased region" description="Polar residues" evidence="7">
    <location>
        <begin position="507"/>
        <end position="524"/>
    </location>
</feature>
<keyword evidence="5" id="KW-0804">Transcription</keyword>
<keyword evidence="11" id="KW-1185">Reference proteome</keyword>
<dbReference type="Pfam" id="PF18264">
    <property type="entry name" value="preSET_CXC"/>
    <property type="match status" value="1"/>
</dbReference>
<protein>
    <recommendedName>
        <fullName evidence="12">[Histone H3]-lysine(27) N-trimethyltransferase</fullName>
    </recommendedName>
</protein>
<comment type="catalytic activity">
    <reaction evidence="6">
        <text>L-lysyl(27)-[histone H3] + 3 S-adenosyl-L-methionine = N(6),N(6),N(6)-trimethyl-L-lysyl(27)-[histone H3] + 3 S-adenosyl-L-homocysteine + 3 H(+)</text>
        <dbReference type="Rhea" id="RHEA:60292"/>
        <dbReference type="Rhea" id="RHEA-COMP:15535"/>
        <dbReference type="Rhea" id="RHEA-COMP:15548"/>
        <dbReference type="ChEBI" id="CHEBI:15378"/>
        <dbReference type="ChEBI" id="CHEBI:29969"/>
        <dbReference type="ChEBI" id="CHEBI:57856"/>
        <dbReference type="ChEBI" id="CHEBI:59789"/>
        <dbReference type="ChEBI" id="CHEBI:61961"/>
        <dbReference type="EC" id="2.1.1.356"/>
    </reaction>
</comment>
<dbReference type="PROSITE" id="PS51633">
    <property type="entry name" value="CXC"/>
    <property type="match status" value="1"/>
</dbReference>
<dbReference type="PANTHER" id="PTHR45747">
    <property type="entry name" value="HISTONE-LYSINE N-METHYLTRANSFERASE E(Z)"/>
    <property type="match status" value="1"/>
</dbReference>
<dbReference type="PROSITE" id="PS51576">
    <property type="entry name" value="SAM_MT43_EZ"/>
    <property type="match status" value="1"/>
</dbReference>
<sequence>MTCDTRIGEMNNKLYTEGSLKKSEDEEVCNESWPRKLETTLAKLKQQVQSTRNSVIMDKMESNRVKLLQYTSRLIDYTKRWAENRPQESLSKYQRVVVPSDGADEREDGLSTAIPVIFSSSQSKQNIRAVKLALQQNVPAYTTWIYLDRNQRMTEDQSVQGRRRIYYDPVGNETLIASDSEEEEIEEEEVKHEFSKGEDYIIWMTVQECGVDERVFEHIAETLDVNCDEVQARYVIMATDVDKQVKCEDHGKGTHTKVIISPSGRRKVTRDQGRMAFKEALGGLDAEASQKHGAASQPGKSENIEAKDLAAAMDSFDNLFCRRCLVFDCRLHGCSQPLVHPSERQQPMMTTPDAENSEPCGPNCYKLLRKAPSSQTQTSMSFSLASSSSNVCETSFSVDGVEKVRATKRRRIQEERTSWSADMQLDIPGPIVPPVGETASKEQTGLEDACLAEAGVELVHVGSKTEKRTGMAAEIAAAVREQDAVLASDVDVVVLHETKRRQKNKSRLTPSSKGGETTEPNGLSKQLEMKLKFVESEQGEGKTLNDDADSRDRLSEKTVCEISSYTSQMLKNQHLVPTYDSKRNEDTCSKDPEKLLHQPGSLARKLRKSTEMLLDQVEIDASQNEAGSLQDYQPQKEDRSRSTAAKKLARSSRNSIVHNFSAQHQRLLMQMDQKRGIEENHQKDQQGSVNIRVTTKSQSLGLTTADQSHVADDSINVFDGGDGVSIPIENKKRSRPPDTGKPKKVERREDRTPLKPSSVINLSEGELTDSHVITETSSVDKWTPLEKGLCEKGLQIFGRSSCLLAKTMLKGCKTCAEVADYISAHEKAAIRSVEAGTSQFADSLGCMTDWDNEIKRARAKFFGKKKGSRRLKFTLKSAGQSAVRKRMNNGKDLVCRQFTPCGCLFSCGKQCPCQLNGTCCEKYCGCAKGCKNRFRGCHCAKSQCCSRQCPCFAAGRECDPDVCRNCWIGCGDGNSVCPPQREEKEHYTCHNMKLLLKQQQRVLLSRSDVAGWGAFLKNTVNKHEYLGEYTGELISHREADKRGKIYDRENSSFLFNLNDQYVLDACRKGDKLKFANHSPNPNCYAKVIMVAGDHRVGIFAKERIMAGEELFYDYRYEADRAPSWAKRGDDGGNGKKEDTGTSSGRGTKQAS</sequence>
<feature type="region of interest" description="Disordered" evidence="7">
    <location>
        <begin position="718"/>
        <end position="756"/>
    </location>
</feature>
<dbReference type="Proteomes" id="UP001605036">
    <property type="component" value="Unassembled WGS sequence"/>
</dbReference>
<dbReference type="PROSITE" id="PS50280">
    <property type="entry name" value="SET"/>
    <property type="match status" value="1"/>
</dbReference>
<dbReference type="InterPro" id="IPR033467">
    <property type="entry name" value="Tesmin/TSO1-like_CXC"/>
</dbReference>
<evidence type="ECO:0000259" key="9">
    <source>
        <dbReference type="PROSITE" id="PS51633"/>
    </source>
</evidence>
<dbReference type="Pfam" id="PF25996">
    <property type="entry name" value="HTH_CLF_N"/>
    <property type="match status" value="1"/>
</dbReference>
<keyword evidence="3" id="KW-0949">S-adenosyl-L-methionine</keyword>
<evidence type="ECO:0000256" key="5">
    <source>
        <dbReference type="ARBA" id="ARBA00023163"/>
    </source>
</evidence>
<organism evidence="10 11">
    <name type="scientific">Riccia fluitans</name>
    <dbReference type="NCBI Taxonomy" id="41844"/>
    <lineage>
        <taxon>Eukaryota</taxon>
        <taxon>Viridiplantae</taxon>
        <taxon>Streptophyta</taxon>
        <taxon>Embryophyta</taxon>
        <taxon>Marchantiophyta</taxon>
        <taxon>Marchantiopsida</taxon>
        <taxon>Marchantiidae</taxon>
        <taxon>Marchantiales</taxon>
        <taxon>Ricciaceae</taxon>
        <taxon>Riccia</taxon>
    </lineage>
</organism>
<gene>
    <name evidence="10" type="ORF">R1flu_008932</name>
</gene>
<keyword evidence="1" id="KW-0489">Methyltransferase</keyword>
<keyword evidence="2" id="KW-0808">Transferase</keyword>
<dbReference type="InterPro" id="IPR001214">
    <property type="entry name" value="SET_dom"/>
</dbReference>
<feature type="compositionally biased region" description="Basic and acidic residues" evidence="7">
    <location>
        <begin position="729"/>
        <end position="753"/>
    </location>
</feature>
<dbReference type="GO" id="GO:0140951">
    <property type="term" value="F:histone H3K27 trimethyltransferase activity"/>
    <property type="evidence" value="ECO:0007669"/>
    <property type="project" value="UniProtKB-EC"/>
</dbReference>
<feature type="compositionally biased region" description="Polar residues" evidence="7">
    <location>
        <begin position="1140"/>
        <end position="1151"/>
    </location>
</feature>
<evidence type="ECO:0000256" key="4">
    <source>
        <dbReference type="ARBA" id="ARBA00023015"/>
    </source>
</evidence>
<dbReference type="EMBL" id="JBHFFA010000002">
    <property type="protein sequence ID" value="KAL2641345.1"/>
    <property type="molecule type" value="Genomic_DNA"/>
</dbReference>
<dbReference type="SMART" id="SM00317">
    <property type="entry name" value="SET"/>
    <property type="match status" value="1"/>
</dbReference>
<evidence type="ECO:0000256" key="7">
    <source>
        <dbReference type="SAM" id="MobiDB-lite"/>
    </source>
</evidence>
<reference evidence="10 11" key="1">
    <citation type="submission" date="2024-09" db="EMBL/GenBank/DDBJ databases">
        <title>Chromosome-scale assembly of Riccia fluitans.</title>
        <authorList>
            <person name="Paukszto L."/>
            <person name="Sawicki J."/>
            <person name="Karawczyk K."/>
            <person name="Piernik-Szablinska J."/>
            <person name="Szczecinska M."/>
            <person name="Mazdziarz M."/>
        </authorList>
    </citation>
    <scope>NUCLEOTIDE SEQUENCE [LARGE SCALE GENOMIC DNA]</scope>
    <source>
        <strain evidence="10">Rf_01</strain>
        <tissue evidence="10">Aerial parts of the thallus</tissue>
    </source>
</reference>
<evidence type="ECO:0000256" key="2">
    <source>
        <dbReference type="ARBA" id="ARBA00022679"/>
    </source>
</evidence>